<dbReference type="SUPFAM" id="SSF53098">
    <property type="entry name" value="Ribonuclease H-like"/>
    <property type="match status" value="1"/>
</dbReference>
<feature type="region of interest" description="Disordered" evidence="14">
    <location>
        <begin position="216"/>
        <end position="265"/>
    </location>
</feature>
<keyword evidence="10 12" id="KW-0378">Hydrolase</keyword>
<dbReference type="GO" id="GO:0006298">
    <property type="term" value="P:mismatch repair"/>
    <property type="evidence" value="ECO:0007669"/>
    <property type="project" value="TreeGrafter"/>
</dbReference>
<keyword evidence="11" id="KW-0464">Manganese</keyword>
<dbReference type="InterPro" id="IPR012337">
    <property type="entry name" value="RNaseH-like_sf"/>
</dbReference>
<dbReference type="RefSeq" id="WP_007574024.1">
    <property type="nucleotide sequence ID" value="NZ_AGUD01000141.1"/>
</dbReference>
<evidence type="ECO:0000256" key="14">
    <source>
        <dbReference type="SAM" id="MobiDB-lite"/>
    </source>
</evidence>
<feature type="binding site" evidence="12">
    <location>
        <position position="23"/>
    </location>
    <ligand>
        <name>a divalent metal cation</name>
        <dbReference type="ChEBI" id="CHEBI:60240"/>
    </ligand>
</feature>
<dbReference type="Proteomes" id="UP000005143">
    <property type="component" value="Unassembled WGS sequence"/>
</dbReference>
<dbReference type="PANTHER" id="PTHR10954">
    <property type="entry name" value="RIBONUCLEASE H2 SUBUNIT A"/>
    <property type="match status" value="1"/>
</dbReference>
<dbReference type="InterPro" id="IPR022898">
    <property type="entry name" value="RNase_HII"/>
</dbReference>
<feature type="binding site" evidence="12">
    <location>
        <position position="122"/>
    </location>
    <ligand>
        <name>a divalent metal cation</name>
        <dbReference type="ChEBI" id="CHEBI:60240"/>
    </ligand>
</feature>
<proteinExistence type="inferred from homology"/>
<dbReference type="PROSITE" id="PS51975">
    <property type="entry name" value="RNASE_H_2"/>
    <property type="match status" value="1"/>
</dbReference>
<sequence length="265" mass="27721">MSRGRKLVEHDRRLGTRLVAGADEAGRGCLAGPLVAGGVLLDLDRIGPREVRALGALDDSKRHTPEERERLLAVVLRIAVRVAVVTRSVEGLDARGLHVTNLEALSTAAGRVARPGTLCLIDGFRVPDNGHPQRAIVGGDGRSAAIAAASIVAKVTRDRFMRRAAEQHPHWGFDVHMGYATPAHRDAINRHGISALHRRSFRSVAYAAAGIEIPRDENGRPVAAGSGATTTTTTTLVTPATGSATAAPPAEGPWPAAGPASIAAD</sequence>
<dbReference type="GO" id="GO:0005737">
    <property type="term" value="C:cytoplasm"/>
    <property type="evidence" value="ECO:0007669"/>
    <property type="project" value="UniProtKB-SubCell"/>
</dbReference>
<evidence type="ECO:0000259" key="15">
    <source>
        <dbReference type="PROSITE" id="PS51975"/>
    </source>
</evidence>
<comment type="cofactor">
    <cofactor evidence="2">
        <name>Mg(2+)</name>
        <dbReference type="ChEBI" id="CHEBI:18420"/>
    </cofactor>
</comment>
<dbReference type="Pfam" id="PF01351">
    <property type="entry name" value="RNase_HII"/>
    <property type="match status" value="1"/>
</dbReference>
<evidence type="ECO:0000256" key="5">
    <source>
        <dbReference type="ARBA" id="ARBA00007383"/>
    </source>
</evidence>
<organism evidence="16 17">
    <name type="scientific">Patulibacter medicamentivorans</name>
    <dbReference type="NCBI Taxonomy" id="1097667"/>
    <lineage>
        <taxon>Bacteria</taxon>
        <taxon>Bacillati</taxon>
        <taxon>Actinomycetota</taxon>
        <taxon>Thermoleophilia</taxon>
        <taxon>Solirubrobacterales</taxon>
        <taxon>Patulibacteraceae</taxon>
        <taxon>Patulibacter</taxon>
    </lineage>
</organism>
<comment type="subcellular location">
    <subcellularLocation>
        <location evidence="4">Cytoplasm</location>
    </subcellularLocation>
</comment>
<dbReference type="GO" id="GO:0046872">
    <property type="term" value="F:metal ion binding"/>
    <property type="evidence" value="ECO:0007669"/>
    <property type="project" value="UniProtKB-KW"/>
</dbReference>
<dbReference type="InterPro" id="IPR001352">
    <property type="entry name" value="RNase_HII/HIII"/>
</dbReference>
<dbReference type="PANTHER" id="PTHR10954:SF18">
    <property type="entry name" value="RIBONUCLEASE HII"/>
    <property type="match status" value="1"/>
</dbReference>
<evidence type="ECO:0000256" key="10">
    <source>
        <dbReference type="ARBA" id="ARBA00022801"/>
    </source>
</evidence>
<evidence type="ECO:0000313" key="17">
    <source>
        <dbReference type="Proteomes" id="UP000005143"/>
    </source>
</evidence>
<keyword evidence="6" id="KW-0963">Cytoplasm</keyword>
<gene>
    <name evidence="16" type="ORF">PAI11_19560</name>
</gene>
<dbReference type="CDD" id="cd07182">
    <property type="entry name" value="RNase_HII_bacteria_HII_like"/>
    <property type="match status" value="1"/>
</dbReference>
<evidence type="ECO:0000256" key="2">
    <source>
        <dbReference type="ARBA" id="ARBA00001946"/>
    </source>
</evidence>
<dbReference type="GO" id="GO:0032299">
    <property type="term" value="C:ribonuclease H2 complex"/>
    <property type="evidence" value="ECO:0007669"/>
    <property type="project" value="TreeGrafter"/>
</dbReference>
<dbReference type="PATRIC" id="fig|1097667.3.peg.1940"/>
<evidence type="ECO:0000256" key="8">
    <source>
        <dbReference type="ARBA" id="ARBA00022723"/>
    </source>
</evidence>
<evidence type="ECO:0000256" key="7">
    <source>
        <dbReference type="ARBA" id="ARBA00022722"/>
    </source>
</evidence>
<accession>H0E567</accession>
<dbReference type="EMBL" id="AGUD01000141">
    <property type="protein sequence ID" value="EHN11167.1"/>
    <property type="molecule type" value="Genomic_DNA"/>
</dbReference>
<evidence type="ECO:0000256" key="4">
    <source>
        <dbReference type="ARBA" id="ARBA00004496"/>
    </source>
</evidence>
<reference evidence="16 17" key="1">
    <citation type="journal article" date="2013" name="Biodegradation">
        <title>Quantitative proteomic analysis of ibuprofen-degrading Patulibacter sp. strain I11.</title>
        <authorList>
            <person name="Almeida B."/>
            <person name="Kjeldal H."/>
            <person name="Lolas I."/>
            <person name="Knudsen A.D."/>
            <person name="Carvalho G."/>
            <person name="Nielsen K.L."/>
            <person name="Barreto Crespo M.T."/>
            <person name="Stensballe A."/>
            <person name="Nielsen J.L."/>
        </authorList>
    </citation>
    <scope>NUCLEOTIDE SEQUENCE [LARGE SCALE GENOMIC DNA]</scope>
    <source>
        <strain evidence="16 17">I11</strain>
    </source>
</reference>
<keyword evidence="9 12" id="KW-0255">Endonuclease</keyword>
<dbReference type="NCBIfam" id="NF000595">
    <property type="entry name" value="PRK00015.1-3"/>
    <property type="match status" value="1"/>
</dbReference>
<dbReference type="GO" id="GO:0003723">
    <property type="term" value="F:RNA binding"/>
    <property type="evidence" value="ECO:0007669"/>
    <property type="project" value="UniProtKB-UniRule"/>
</dbReference>
<dbReference type="GO" id="GO:0043137">
    <property type="term" value="P:DNA replication, removal of RNA primer"/>
    <property type="evidence" value="ECO:0007669"/>
    <property type="project" value="TreeGrafter"/>
</dbReference>
<feature type="domain" description="RNase H type-2" evidence="15">
    <location>
        <begin position="17"/>
        <end position="213"/>
    </location>
</feature>
<dbReference type="OrthoDB" id="9803420at2"/>
<evidence type="ECO:0000256" key="3">
    <source>
        <dbReference type="ARBA" id="ARBA00004065"/>
    </source>
</evidence>
<dbReference type="EC" id="3.1.26.4" evidence="13"/>
<dbReference type="GO" id="GO:0004523">
    <property type="term" value="F:RNA-DNA hybrid ribonuclease activity"/>
    <property type="evidence" value="ECO:0007669"/>
    <property type="project" value="UniProtKB-UniRule"/>
</dbReference>
<evidence type="ECO:0000256" key="13">
    <source>
        <dbReference type="RuleBase" id="RU003515"/>
    </source>
</evidence>
<evidence type="ECO:0000256" key="6">
    <source>
        <dbReference type="ARBA" id="ARBA00022490"/>
    </source>
</evidence>
<evidence type="ECO:0000313" key="16">
    <source>
        <dbReference type="EMBL" id="EHN11167.1"/>
    </source>
</evidence>
<dbReference type="InterPro" id="IPR036397">
    <property type="entry name" value="RNaseH_sf"/>
</dbReference>
<comment type="caution">
    <text evidence="16">The sequence shown here is derived from an EMBL/GenBank/DDBJ whole genome shotgun (WGS) entry which is preliminary data.</text>
</comment>
<comment type="function">
    <text evidence="3 13">Endonuclease that specifically degrades the RNA of RNA-DNA hybrids.</text>
</comment>
<keyword evidence="8 12" id="KW-0479">Metal-binding</keyword>
<dbReference type="InterPro" id="IPR024567">
    <property type="entry name" value="RNase_HII/HIII_dom"/>
</dbReference>
<evidence type="ECO:0000256" key="11">
    <source>
        <dbReference type="ARBA" id="ARBA00023211"/>
    </source>
</evidence>
<comment type="cofactor">
    <cofactor evidence="12">
        <name>Mn(2+)</name>
        <dbReference type="ChEBI" id="CHEBI:29035"/>
    </cofactor>
    <cofactor evidence="12">
        <name>Mg(2+)</name>
        <dbReference type="ChEBI" id="CHEBI:18420"/>
    </cofactor>
    <text evidence="12">Manganese or magnesium. Binds 1 divalent metal ion per monomer in the absence of substrate. May bind a second metal ion after substrate binding.</text>
</comment>
<keyword evidence="17" id="KW-1185">Reference proteome</keyword>
<protein>
    <recommendedName>
        <fullName evidence="13">Ribonuclease</fullName>
        <ecNumber evidence="13">3.1.26.4</ecNumber>
    </recommendedName>
</protein>
<dbReference type="Gene3D" id="3.30.420.10">
    <property type="entry name" value="Ribonuclease H-like superfamily/Ribonuclease H"/>
    <property type="match status" value="1"/>
</dbReference>
<comment type="catalytic activity">
    <reaction evidence="1 12 13">
        <text>Endonucleolytic cleavage to 5'-phosphomonoester.</text>
        <dbReference type="EC" id="3.1.26.4"/>
    </reaction>
</comment>
<feature type="binding site" evidence="12">
    <location>
        <position position="24"/>
    </location>
    <ligand>
        <name>a divalent metal cation</name>
        <dbReference type="ChEBI" id="CHEBI:60240"/>
    </ligand>
</feature>
<name>H0E567_9ACTN</name>
<comment type="similarity">
    <text evidence="5 13">Belongs to the RNase HII family.</text>
</comment>
<evidence type="ECO:0000256" key="12">
    <source>
        <dbReference type="PROSITE-ProRule" id="PRU01319"/>
    </source>
</evidence>
<keyword evidence="7 12" id="KW-0540">Nuclease</keyword>
<dbReference type="AlphaFoldDB" id="H0E567"/>
<feature type="compositionally biased region" description="Low complexity" evidence="14">
    <location>
        <begin position="221"/>
        <end position="265"/>
    </location>
</feature>
<evidence type="ECO:0000256" key="9">
    <source>
        <dbReference type="ARBA" id="ARBA00022759"/>
    </source>
</evidence>
<evidence type="ECO:0000256" key="1">
    <source>
        <dbReference type="ARBA" id="ARBA00000077"/>
    </source>
</evidence>